<evidence type="ECO:0000259" key="1">
    <source>
        <dbReference type="PROSITE" id="PS50943"/>
    </source>
</evidence>
<name>A0A9D2MB79_9FIRM</name>
<evidence type="ECO:0000313" key="2">
    <source>
        <dbReference type="EMBL" id="HJB56448.1"/>
    </source>
</evidence>
<dbReference type="Gene3D" id="1.10.260.40">
    <property type="entry name" value="lambda repressor-like DNA-binding domains"/>
    <property type="match status" value="1"/>
</dbReference>
<dbReference type="Proteomes" id="UP000824208">
    <property type="component" value="Unassembled WGS sequence"/>
</dbReference>
<feature type="domain" description="HTH cro/C1-type" evidence="1">
    <location>
        <begin position="11"/>
        <end position="65"/>
    </location>
</feature>
<proteinExistence type="predicted"/>
<dbReference type="EMBL" id="DWYC01000031">
    <property type="protein sequence ID" value="HJB56448.1"/>
    <property type="molecule type" value="Genomic_DNA"/>
</dbReference>
<dbReference type="PROSITE" id="PS50943">
    <property type="entry name" value="HTH_CROC1"/>
    <property type="match status" value="1"/>
</dbReference>
<evidence type="ECO:0000313" key="3">
    <source>
        <dbReference type="Proteomes" id="UP000824208"/>
    </source>
</evidence>
<dbReference type="SUPFAM" id="SSF47413">
    <property type="entry name" value="lambda repressor-like DNA-binding domains"/>
    <property type="match status" value="1"/>
</dbReference>
<dbReference type="AlphaFoldDB" id="A0A9D2MB79"/>
<dbReference type="Pfam" id="PF01381">
    <property type="entry name" value="HTH_3"/>
    <property type="match status" value="1"/>
</dbReference>
<protein>
    <submittedName>
        <fullName evidence="2">Helix-turn-helix domain-containing protein</fullName>
    </submittedName>
</protein>
<comment type="caution">
    <text evidence="2">The sequence shown here is derived from an EMBL/GenBank/DDBJ whole genome shotgun (WGS) entry which is preliminary data.</text>
</comment>
<organism evidence="2 3">
    <name type="scientific">Candidatus Flavonifractor intestinipullorum</name>
    <dbReference type="NCBI Taxonomy" id="2838587"/>
    <lineage>
        <taxon>Bacteria</taxon>
        <taxon>Bacillati</taxon>
        <taxon>Bacillota</taxon>
        <taxon>Clostridia</taxon>
        <taxon>Eubacteriales</taxon>
        <taxon>Oscillospiraceae</taxon>
        <taxon>Flavonifractor</taxon>
    </lineage>
</organism>
<sequence length="77" mass="8436">MLDLQMFGARLHALRKEHGLVLADLAKLLGTSITQIGDLERGKTGTTLARLVILAEFYHVSTDYLLGITDDPAWRGG</sequence>
<accession>A0A9D2MB79</accession>
<reference evidence="2" key="2">
    <citation type="submission" date="2021-04" db="EMBL/GenBank/DDBJ databases">
        <authorList>
            <person name="Gilroy R."/>
        </authorList>
    </citation>
    <scope>NUCLEOTIDE SEQUENCE</scope>
    <source>
        <strain evidence="2">CHK189-11263</strain>
    </source>
</reference>
<dbReference type="GO" id="GO:0003677">
    <property type="term" value="F:DNA binding"/>
    <property type="evidence" value="ECO:0007669"/>
    <property type="project" value="InterPro"/>
</dbReference>
<dbReference type="InterPro" id="IPR001387">
    <property type="entry name" value="Cro/C1-type_HTH"/>
</dbReference>
<gene>
    <name evidence="2" type="ORF">H9714_02740</name>
</gene>
<reference evidence="2" key="1">
    <citation type="journal article" date="2021" name="PeerJ">
        <title>Extensive microbial diversity within the chicken gut microbiome revealed by metagenomics and culture.</title>
        <authorList>
            <person name="Gilroy R."/>
            <person name="Ravi A."/>
            <person name="Getino M."/>
            <person name="Pursley I."/>
            <person name="Horton D.L."/>
            <person name="Alikhan N.F."/>
            <person name="Baker D."/>
            <person name="Gharbi K."/>
            <person name="Hall N."/>
            <person name="Watson M."/>
            <person name="Adriaenssens E.M."/>
            <person name="Foster-Nyarko E."/>
            <person name="Jarju S."/>
            <person name="Secka A."/>
            <person name="Antonio M."/>
            <person name="Oren A."/>
            <person name="Chaudhuri R.R."/>
            <person name="La Ragione R."/>
            <person name="Hildebrand F."/>
            <person name="Pallen M.J."/>
        </authorList>
    </citation>
    <scope>NUCLEOTIDE SEQUENCE</scope>
    <source>
        <strain evidence="2">CHK189-11263</strain>
    </source>
</reference>
<dbReference type="CDD" id="cd00093">
    <property type="entry name" value="HTH_XRE"/>
    <property type="match status" value="1"/>
</dbReference>
<dbReference type="InterPro" id="IPR010982">
    <property type="entry name" value="Lambda_DNA-bd_dom_sf"/>
</dbReference>
<dbReference type="SMART" id="SM00530">
    <property type="entry name" value="HTH_XRE"/>
    <property type="match status" value="1"/>
</dbReference>